<reference evidence="3" key="1">
    <citation type="submission" date="2022-11" db="UniProtKB">
        <authorList>
            <consortium name="WormBaseParasite"/>
        </authorList>
    </citation>
    <scope>IDENTIFICATION</scope>
</reference>
<accession>A0A915I4S8</accession>
<dbReference type="OMA" id="NIWANSC"/>
<dbReference type="InterPro" id="IPR027124">
    <property type="entry name" value="Swc5/CFDP1/2"/>
</dbReference>
<sequence>MLSDGTCNVSLTHQSLDQTARASSVGDAHRSRPSGVRNQQGLAAHGRGGLKKRAQLRVGTINIGTMTGKSRELANDFKTRHIDIACIQGTKWKGAKAREIGEGFKLFYNGERQTQNGIGILVSDQLRDSVVEVNQISDWLMSIKLDSEVALRVASCYAPQTKCSDGEKDKFWNSLDAHLQSFEPSDHLAIIGDLNRHVRSTRDGCDEHHSGHGFGNRNNDGSRILDWVEAHDFTVTNTFFKRRPTHLITYDRGVQATQIDYSLFRRRDHKLSVHVTLNSKILWVNKRNIIETSLAEGKIMNTTVNA</sequence>
<dbReference type="Proteomes" id="UP000887565">
    <property type="component" value="Unplaced"/>
</dbReference>
<dbReference type="PANTHER" id="PTHR23227:SF83">
    <property type="entry name" value="ENDONUCLEASE_EXONUCLEASE_PHOSPHATASE DOMAIN-CONTAINING PROTEIN"/>
    <property type="match status" value="1"/>
</dbReference>
<evidence type="ECO:0000313" key="3">
    <source>
        <dbReference type="WBParaSite" id="nRc.2.0.1.t09142-RA"/>
    </source>
</evidence>
<organism evidence="2 3">
    <name type="scientific">Romanomermis culicivorax</name>
    <name type="common">Nematode worm</name>
    <dbReference type="NCBI Taxonomy" id="13658"/>
    <lineage>
        <taxon>Eukaryota</taxon>
        <taxon>Metazoa</taxon>
        <taxon>Ecdysozoa</taxon>
        <taxon>Nematoda</taxon>
        <taxon>Enoplea</taxon>
        <taxon>Dorylaimia</taxon>
        <taxon>Mermithida</taxon>
        <taxon>Mermithoidea</taxon>
        <taxon>Mermithidae</taxon>
        <taxon>Romanomermis</taxon>
    </lineage>
</organism>
<dbReference type="Gene3D" id="3.60.10.10">
    <property type="entry name" value="Endonuclease/exonuclease/phosphatase"/>
    <property type="match status" value="1"/>
</dbReference>
<dbReference type="CDD" id="cd09076">
    <property type="entry name" value="L1-EN"/>
    <property type="match status" value="1"/>
</dbReference>
<evidence type="ECO:0000313" key="2">
    <source>
        <dbReference type="Proteomes" id="UP000887565"/>
    </source>
</evidence>
<protein>
    <submittedName>
        <fullName evidence="3">Endonuclease/exonuclease/phosphatase domain-containing protein</fullName>
    </submittedName>
</protein>
<dbReference type="PANTHER" id="PTHR23227">
    <property type="entry name" value="BUCENTAUR RELATED"/>
    <property type="match status" value="1"/>
</dbReference>
<keyword evidence="2" id="KW-1185">Reference proteome</keyword>
<name>A0A915I4S8_ROMCU</name>
<dbReference type="AlphaFoldDB" id="A0A915I4S8"/>
<evidence type="ECO:0000256" key="1">
    <source>
        <dbReference type="SAM" id="MobiDB-lite"/>
    </source>
</evidence>
<dbReference type="WBParaSite" id="nRc.2.0.1.t09142-RA">
    <property type="protein sequence ID" value="nRc.2.0.1.t09142-RA"/>
    <property type="gene ID" value="nRc.2.0.1.g09142"/>
</dbReference>
<dbReference type="InterPro" id="IPR036691">
    <property type="entry name" value="Endo/exonu/phosph_ase_sf"/>
</dbReference>
<proteinExistence type="predicted"/>
<dbReference type="SUPFAM" id="SSF56219">
    <property type="entry name" value="DNase I-like"/>
    <property type="match status" value="1"/>
</dbReference>
<feature type="region of interest" description="Disordered" evidence="1">
    <location>
        <begin position="18"/>
        <end position="50"/>
    </location>
</feature>